<evidence type="ECO:0000313" key="1">
    <source>
        <dbReference type="EMBL" id="RNA01548.1"/>
    </source>
</evidence>
<evidence type="ECO:0000313" key="2">
    <source>
        <dbReference type="Proteomes" id="UP000276133"/>
    </source>
</evidence>
<proteinExistence type="predicted"/>
<gene>
    <name evidence="1" type="ORF">BpHYR1_013625</name>
</gene>
<organism evidence="1 2">
    <name type="scientific">Brachionus plicatilis</name>
    <name type="common">Marine rotifer</name>
    <name type="synonym">Brachionus muelleri</name>
    <dbReference type="NCBI Taxonomy" id="10195"/>
    <lineage>
        <taxon>Eukaryota</taxon>
        <taxon>Metazoa</taxon>
        <taxon>Spiralia</taxon>
        <taxon>Gnathifera</taxon>
        <taxon>Rotifera</taxon>
        <taxon>Eurotatoria</taxon>
        <taxon>Monogononta</taxon>
        <taxon>Pseudotrocha</taxon>
        <taxon>Ploima</taxon>
        <taxon>Brachionidae</taxon>
        <taxon>Brachionus</taxon>
    </lineage>
</organism>
<keyword evidence="2" id="KW-1185">Reference proteome</keyword>
<dbReference type="OrthoDB" id="10173798at2759"/>
<sequence length="106" mass="12583">EPMPKKRRGENIAHDVFKTYEALDDCLRELKEGLVENKTWGAKEVQKTEMGEKRYFKYTHCTKRAYILIHRTNLNVTLYIQVMEHNSTQLVQKRGRGCPRKDKTNE</sequence>
<dbReference type="Proteomes" id="UP000276133">
    <property type="component" value="Unassembled WGS sequence"/>
</dbReference>
<reference evidence="1 2" key="1">
    <citation type="journal article" date="2018" name="Sci. Rep.">
        <title>Genomic signatures of local adaptation to the degree of environmental predictability in rotifers.</title>
        <authorList>
            <person name="Franch-Gras L."/>
            <person name="Hahn C."/>
            <person name="Garcia-Roger E.M."/>
            <person name="Carmona M.J."/>
            <person name="Serra M."/>
            <person name="Gomez A."/>
        </authorList>
    </citation>
    <scope>NUCLEOTIDE SEQUENCE [LARGE SCALE GENOMIC DNA]</scope>
    <source>
        <strain evidence="1">HYR1</strain>
    </source>
</reference>
<name>A0A3M7PSC2_BRAPC</name>
<dbReference type="AlphaFoldDB" id="A0A3M7PSC2"/>
<feature type="non-terminal residue" evidence="1">
    <location>
        <position position="1"/>
    </location>
</feature>
<comment type="caution">
    <text evidence="1">The sequence shown here is derived from an EMBL/GenBank/DDBJ whole genome shotgun (WGS) entry which is preliminary data.</text>
</comment>
<accession>A0A3M7PSC2</accession>
<protein>
    <submittedName>
        <fullName evidence="1">Uncharacterized protein</fullName>
    </submittedName>
</protein>
<dbReference type="EMBL" id="REGN01009277">
    <property type="protein sequence ID" value="RNA01548.1"/>
    <property type="molecule type" value="Genomic_DNA"/>
</dbReference>